<name>A0A974I2Z1_XENLA</name>
<accession>A0A974I2Z1</accession>
<dbReference type="EMBL" id="CM004466">
    <property type="protein sequence ID" value="OCT99500.1"/>
    <property type="molecule type" value="Genomic_DNA"/>
</dbReference>
<sequence>MAAIIVSSFYSYMWANTYYPILQSLEAILLISNMNCSSSWGGKYAKKGSVTWVSGISKACEGFLYHISKNE</sequence>
<reference evidence="2" key="1">
    <citation type="journal article" date="2016" name="Nature">
        <title>Genome evolution in the allotetraploid frog Xenopus laevis.</title>
        <authorList>
            <person name="Session A.M."/>
            <person name="Uno Y."/>
            <person name="Kwon T."/>
            <person name="Chapman J.A."/>
            <person name="Toyoda A."/>
            <person name="Takahashi S."/>
            <person name="Fukui A."/>
            <person name="Hikosaka A."/>
            <person name="Suzuki A."/>
            <person name="Kondo M."/>
            <person name="van Heeringen S.J."/>
            <person name="Quigley I."/>
            <person name="Heinz S."/>
            <person name="Ogino H."/>
            <person name="Ochi H."/>
            <person name="Hellsten U."/>
            <person name="Lyons J.B."/>
            <person name="Simakov O."/>
            <person name="Putnam N."/>
            <person name="Stites J."/>
            <person name="Kuroki Y."/>
            <person name="Tanaka T."/>
            <person name="Michiue T."/>
            <person name="Watanabe M."/>
            <person name="Bogdanovic O."/>
            <person name="Lister R."/>
            <person name="Georgiou G."/>
            <person name="Paranjpe S.S."/>
            <person name="van Kruijsbergen I."/>
            <person name="Shu S."/>
            <person name="Carlson J."/>
            <person name="Kinoshita T."/>
            <person name="Ohta Y."/>
            <person name="Mawaribuchi S."/>
            <person name="Jenkins J."/>
            <person name="Grimwood J."/>
            <person name="Schmutz J."/>
            <person name="Mitros T."/>
            <person name="Mozaffari S.V."/>
            <person name="Suzuki Y."/>
            <person name="Haramoto Y."/>
            <person name="Yamamoto T.S."/>
            <person name="Takagi C."/>
            <person name="Heald R."/>
            <person name="Miller K."/>
            <person name="Haudenschild C."/>
            <person name="Kitzman J."/>
            <person name="Nakayama T."/>
            <person name="Izutsu Y."/>
            <person name="Robert J."/>
            <person name="Fortriede J."/>
            <person name="Burns K."/>
            <person name="Lotay V."/>
            <person name="Karimi K."/>
            <person name="Yasuoka Y."/>
            <person name="Dichmann D.S."/>
            <person name="Flajnik M.F."/>
            <person name="Houston D.W."/>
            <person name="Shendure J."/>
            <person name="DuPasquier L."/>
            <person name="Vize P.D."/>
            <person name="Zorn A.M."/>
            <person name="Ito M."/>
            <person name="Marcotte E.M."/>
            <person name="Wallingford J.B."/>
            <person name="Ito Y."/>
            <person name="Asashima M."/>
            <person name="Ueno N."/>
            <person name="Matsuda Y."/>
            <person name="Veenstra G.J."/>
            <person name="Fujiyama A."/>
            <person name="Harland R.M."/>
            <person name="Taira M."/>
            <person name="Rokhsar D.S."/>
        </authorList>
    </citation>
    <scope>NUCLEOTIDE SEQUENCE [LARGE SCALE GENOMIC DNA]</scope>
    <source>
        <strain evidence="2">J</strain>
    </source>
</reference>
<proteinExistence type="predicted"/>
<gene>
    <name evidence="1" type="ORF">XELAEV_18005282mg</name>
</gene>
<dbReference type="AlphaFoldDB" id="A0A974I2Z1"/>
<evidence type="ECO:0000313" key="1">
    <source>
        <dbReference type="EMBL" id="OCT99500.1"/>
    </source>
</evidence>
<organism evidence="1 2">
    <name type="scientific">Xenopus laevis</name>
    <name type="common">African clawed frog</name>
    <dbReference type="NCBI Taxonomy" id="8355"/>
    <lineage>
        <taxon>Eukaryota</taxon>
        <taxon>Metazoa</taxon>
        <taxon>Chordata</taxon>
        <taxon>Craniata</taxon>
        <taxon>Vertebrata</taxon>
        <taxon>Euteleostomi</taxon>
        <taxon>Amphibia</taxon>
        <taxon>Batrachia</taxon>
        <taxon>Anura</taxon>
        <taxon>Pipoidea</taxon>
        <taxon>Pipidae</taxon>
        <taxon>Xenopodinae</taxon>
        <taxon>Xenopus</taxon>
        <taxon>Xenopus</taxon>
    </lineage>
</organism>
<evidence type="ECO:0000313" key="2">
    <source>
        <dbReference type="Proteomes" id="UP000694892"/>
    </source>
</evidence>
<dbReference type="Proteomes" id="UP000694892">
    <property type="component" value="Chromosome 1L"/>
</dbReference>
<protein>
    <submittedName>
        <fullName evidence="1">Uncharacterized protein</fullName>
    </submittedName>
</protein>